<dbReference type="RefSeq" id="WP_347166458.1">
    <property type="nucleotide sequence ID" value="NZ_JBDNCH010000002.1"/>
</dbReference>
<dbReference type="Pfam" id="PF00353">
    <property type="entry name" value="HemolysinCabind"/>
    <property type="match status" value="1"/>
</dbReference>
<dbReference type="InterPro" id="IPR011049">
    <property type="entry name" value="Serralysin-like_metalloprot_C"/>
</dbReference>
<gene>
    <name evidence="1" type="ORF">ABFB10_10320</name>
</gene>
<evidence type="ECO:0000313" key="2">
    <source>
        <dbReference type="Proteomes" id="UP001428774"/>
    </source>
</evidence>
<sequence length="138" mass="13998">MGLLGALRHLDDANPRWDMLTAFNASGPNGWEARDAQAFANGVTAVAGNGAQRLEGTPEEDVLLGGAGDDVLVSGGGADVLGGGAGNDRAILPGLRADYSVTRAEGRLLATGPDGTVILHSIETLEFSDGQSLAAEDL</sequence>
<comment type="caution">
    <text evidence="1">The sequence shown here is derived from an EMBL/GenBank/DDBJ whole genome shotgun (WGS) entry which is preliminary data.</text>
</comment>
<dbReference type="InterPro" id="IPR018511">
    <property type="entry name" value="Hemolysin-typ_Ca-bd_CS"/>
</dbReference>
<proteinExistence type="predicted"/>
<dbReference type="GO" id="GO:0005509">
    <property type="term" value="F:calcium ion binding"/>
    <property type="evidence" value="ECO:0007669"/>
    <property type="project" value="InterPro"/>
</dbReference>
<protein>
    <recommendedName>
        <fullName evidence="3">Calcium-binding protein</fullName>
    </recommendedName>
</protein>
<dbReference type="PRINTS" id="PR00313">
    <property type="entry name" value="CABNDNGRPT"/>
</dbReference>
<accession>A0AAW9SLV9</accession>
<dbReference type="SUPFAM" id="SSF51120">
    <property type="entry name" value="beta-Roll"/>
    <property type="match status" value="1"/>
</dbReference>
<evidence type="ECO:0008006" key="3">
    <source>
        <dbReference type="Google" id="ProtNLM"/>
    </source>
</evidence>
<dbReference type="InterPro" id="IPR001343">
    <property type="entry name" value="Hemolysn_Ca-bd"/>
</dbReference>
<name>A0AAW9SLV9_9RHOB</name>
<evidence type="ECO:0000313" key="1">
    <source>
        <dbReference type="EMBL" id="MEN9061377.1"/>
    </source>
</evidence>
<dbReference type="PROSITE" id="PS00330">
    <property type="entry name" value="HEMOLYSIN_CALCIUM"/>
    <property type="match status" value="1"/>
</dbReference>
<keyword evidence="2" id="KW-1185">Reference proteome</keyword>
<dbReference type="Gene3D" id="2.150.10.10">
    <property type="entry name" value="Serralysin-like metalloprotease, C-terminal"/>
    <property type="match status" value="1"/>
</dbReference>
<dbReference type="AlphaFoldDB" id="A0AAW9SLV9"/>
<dbReference type="EMBL" id="JBDNCH010000002">
    <property type="protein sequence ID" value="MEN9061377.1"/>
    <property type="molecule type" value="Genomic_DNA"/>
</dbReference>
<reference evidence="1 2" key="1">
    <citation type="submission" date="2024-05" db="EMBL/GenBank/DDBJ databases">
        <title>Genome sequence of Ponticoccus litoralis KCCM 90028.</title>
        <authorList>
            <person name="Kim J.M."/>
            <person name="Lee J.K."/>
            <person name="Choi B.J."/>
            <person name="Bayburt H."/>
            <person name="Baek J.H."/>
            <person name="Jeon C.O."/>
        </authorList>
    </citation>
    <scope>NUCLEOTIDE SEQUENCE [LARGE SCALE GENOMIC DNA]</scope>
    <source>
        <strain evidence="1 2">KCCM 90028</strain>
    </source>
</reference>
<organism evidence="1 2">
    <name type="scientific">Ponticoccus litoralis</name>
    <dbReference type="NCBI Taxonomy" id="422297"/>
    <lineage>
        <taxon>Bacteria</taxon>
        <taxon>Pseudomonadati</taxon>
        <taxon>Pseudomonadota</taxon>
        <taxon>Alphaproteobacteria</taxon>
        <taxon>Rhodobacterales</taxon>
        <taxon>Roseobacteraceae</taxon>
        <taxon>Ponticoccus</taxon>
    </lineage>
</organism>
<dbReference type="Proteomes" id="UP001428774">
    <property type="component" value="Unassembled WGS sequence"/>
</dbReference>